<dbReference type="Pfam" id="PF02272">
    <property type="entry name" value="DHHA1"/>
    <property type="match status" value="1"/>
</dbReference>
<dbReference type="Gene3D" id="3.10.310.30">
    <property type="match status" value="1"/>
</dbReference>
<evidence type="ECO:0000259" key="2">
    <source>
        <dbReference type="Pfam" id="PF02272"/>
    </source>
</evidence>
<feature type="domain" description="DHHA1" evidence="2">
    <location>
        <begin position="242"/>
        <end position="318"/>
    </location>
</feature>
<sequence length="328" mass="34354">MSQSLQEMLREAAALIEAAETVTVVGHVRSDADAIGSVSALVLALRQLGKQASGLVGQPEPFSANLLSIPGSGEIRITDELPDADLIVTVDCGSIDRTGFFAEAIAERCSQTLVIDHHASNPGFGKVNLLVREAESTTTVLHELFKVLGVKVDREIAHCIYAGLVTDTGSFRWGRAEMHALASELMLTGIDTAAIAVDLMDSTDLRDLQMIGRVLAGVATHQVGDLTIATLTASNDLISGHSEAAVESLVDFVRALRGTDVGVVFKEMSPGTWAVSLRSTVIDVSRIAVALDGGGHVPAAGYTTYGGIGAVETELLQVLESVGAPDRA</sequence>
<dbReference type="EC" id="3.1.-.-" evidence="3"/>
<feature type="domain" description="DDH" evidence="1">
    <location>
        <begin position="22"/>
        <end position="163"/>
    </location>
</feature>
<dbReference type="SUPFAM" id="SSF64182">
    <property type="entry name" value="DHH phosphoesterases"/>
    <property type="match status" value="1"/>
</dbReference>
<protein>
    <submittedName>
        <fullName evidence="3">Bifunctional oligoribonuclease and PAP phosphatase NrnA</fullName>
        <ecNumber evidence="3">3.1.-.-</ecNumber>
    </submittedName>
</protein>
<dbReference type="InterPro" id="IPR003156">
    <property type="entry name" value="DHHA1_dom"/>
</dbReference>
<dbReference type="InterPro" id="IPR038763">
    <property type="entry name" value="DHH_sf"/>
</dbReference>
<dbReference type="RefSeq" id="WP_331457785.1">
    <property type="nucleotide sequence ID" value="NZ_CP046455.1"/>
</dbReference>
<dbReference type="PANTHER" id="PTHR47618:SF1">
    <property type="entry name" value="BIFUNCTIONAL OLIGORIBONUCLEASE AND PAP PHOSPHATASE NRNA"/>
    <property type="match status" value="1"/>
</dbReference>
<organism evidence="3 4">
    <name type="scientific">Corynebacterium occultum</name>
    <dbReference type="NCBI Taxonomy" id="2675219"/>
    <lineage>
        <taxon>Bacteria</taxon>
        <taxon>Bacillati</taxon>
        <taxon>Actinomycetota</taxon>
        <taxon>Actinomycetes</taxon>
        <taxon>Mycobacteriales</taxon>
        <taxon>Corynebacteriaceae</taxon>
        <taxon>Corynebacterium</taxon>
    </lineage>
</organism>
<dbReference type="InterPro" id="IPR001667">
    <property type="entry name" value="DDH_dom"/>
</dbReference>
<gene>
    <name evidence="3" type="primary">nrnA</name>
    <name evidence="3" type="ORF">COCCU_08690</name>
</gene>
<dbReference type="AlphaFoldDB" id="A0A6B8VQ08"/>
<reference evidence="3 4" key="1">
    <citation type="submission" date="2019-11" db="EMBL/GenBank/DDBJ databases">
        <title>Complete genome sequence of Corynebacterium kalinowskii 1959, a novel Corynebacterium species isolated from soil of a small paddock in Vilsendorf, Germany.</title>
        <authorList>
            <person name="Schaffert L."/>
            <person name="Ruwe M."/>
            <person name="Milse J."/>
            <person name="Hanuschka K."/>
            <person name="Ortseifen V."/>
            <person name="Droste J."/>
            <person name="Brandt D."/>
            <person name="Schlueter L."/>
            <person name="Kutter Y."/>
            <person name="Vinke S."/>
            <person name="Viehoefer P."/>
            <person name="Jacob L."/>
            <person name="Luebke N.-C."/>
            <person name="Schulte-Berndt E."/>
            <person name="Hain C."/>
            <person name="Linder M."/>
            <person name="Schmidt P."/>
            <person name="Wollenschlaeger L."/>
            <person name="Luttermann T."/>
            <person name="Thieme E."/>
            <person name="Hassa J."/>
            <person name="Haak M."/>
            <person name="Wittchen M."/>
            <person name="Mentz A."/>
            <person name="Persicke M."/>
            <person name="Busche T."/>
            <person name="Ruckert C."/>
        </authorList>
    </citation>
    <scope>NUCLEOTIDE SEQUENCE [LARGE SCALE GENOMIC DNA]</scope>
    <source>
        <strain evidence="3 4">2039</strain>
    </source>
</reference>
<evidence type="ECO:0000313" key="3">
    <source>
        <dbReference type="EMBL" id="QGU07662.1"/>
    </source>
</evidence>
<dbReference type="KEGG" id="cok:COCCU_08690"/>
<accession>A0A6B8VQ08</accession>
<proteinExistence type="predicted"/>
<evidence type="ECO:0000259" key="1">
    <source>
        <dbReference type="Pfam" id="PF01368"/>
    </source>
</evidence>
<dbReference type="Proteomes" id="UP000424462">
    <property type="component" value="Chromosome"/>
</dbReference>
<evidence type="ECO:0000313" key="4">
    <source>
        <dbReference type="Proteomes" id="UP000424462"/>
    </source>
</evidence>
<keyword evidence="4" id="KW-1185">Reference proteome</keyword>
<dbReference type="GO" id="GO:0003676">
    <property type="term" value="F:nucleic acid binding"/>
    <property type="evidence" value="ECO:0007669"/>
    <property type="project" value="InterPro"/>
</dbReference>
<dbReference type="EMBL" id="CP046455">
    <property type="protein sequence ID" value="QGU07662.1"/>
    <property type="molecule type" value="Genomic_DNA"/>
</dbReference>
<dbReference type="Pfam" id="PF01368">
    <property type="entry name" value="DHH"/>
    <property type="match status" value="1"/>
</dbReference>
<dbReference type="Gene3D" id="3.90.1640.10">
    <property type="entry name" value="inorganic pyrophosphatase (n-terminal core)"/>
    <property type="match status" value="1"/>
</dbReference>
<name>A0A6B8VQ08_9CORY</name>
<dbReference type="GO" id="GO:0016787">
    <property type="term" value="F:hydrolase activity"/>
    <property type="evidence" value="ECO:0007669"/>
    <property type="project" value="UniProtKB-KW"/>
</dbReference>
<keyword evidence="3" id="KW-0378">Hydrolase</keyword>
<dbReference type="InterPro" id="IPR051319">
    <property type="entry name" value="Oligoribo/pAp-PDE_c-di-AMP_PDE"/>
</dbReference>
<dbReference type="PANTHER" id="PTHR47618">
    <property type="entry name" value="BIFUNCTIONAL OLIGORIBONUCLEASE AND PAP PHOSPHATASE NRNA"/>
    <property type="match status" value="1"/>
</dbReference>